<dbReference type="InterPro" id="IPR018060">
    <property type="entry name" value="HTH_AraC"/>
</dbReference>
<evidence type="ECO:0000256" key="3">
    <source>
        <dbReference type="ARBA" id="ARBA00022553"/>
    </source>
</evidence>
<evidence type="ECO:0000259" key="11">
    <source>
        <dbReference type="PROSITE" id="PS50110"/>
    </source>
</evidence>
<dbReference type="InterPro" id="IPR004358">
    <property type="entry name" value="Sig_transdc_His_kin-like_C"/>
</dbReference>
<feature type="modified residue" description="4-aspartylphosphate" evidence="7">
    <location>
        <position position="1169"/>
    </location>
</feature>
<dbReference type="EMBL" id="JBHLWO010000007">
    <property type="protein sequence ID" value="MFC0321800.1"/>
    <property type="molecule type" value="Genomic_DNA"/>
</dbReference>
<dbReference type="CDD" id="cd00082">
    <property type="entry name" value="HisKA"/>
    <property type="match status" value="1"/>
</dbReference>
<evidence type="ECO:0000259" key="9">
    <source>
        <dbReference type="PROSITE" id="PS01124"/>
    </source>
</evidence>
<comment type="caution">
    <text evidence="12">The sequence shown here is derived from an EMBL/GenBank/DDBJ whole genome shotgun (WGS) entry which is preliminary data.</text>
</comment>
<dbReference type="PROSITE" id="PS01124">
    <property type="entry name" value="HTH_ARAC_FAMILY_2"/>
    <property type="match status" value="1"/>
</dbReference>
<dbReference type="PROSITE" id="PS50109">
    <property type="entry name" value="HIS_KIN"/>
    <property type="match status" value="1"/>
</dbReference>
<evidence type="ECO:0000313" key="12">
    <source>
        <dbReference type="EMBL" id="MFC0321800.1"/>
    </source>
</evidence>
<dbReference type="InterPro" id="IPR003594">
    <property type="entry name" value="HATPase_dom"/>
</dbReference>
<dbReference type="PRINTS" id="PR00344">
    <property type="entry name" value="BCTRLSENSOR"/>
</dbReference>
<dbReference type="SMART" id="SM00387">
    <property type="entry name" value="HATPase_c"/>
    <property type="match status" value="1"/>
</dbReference>
<dbReference type="SMART" id="SM00342">
    <property type="entry name" value="HTH_ARAC"/>
    <property type="match status" value="1"/>
</dbReference>
<dbReference type="Pfam" id="PF07495">
    <property type="entry name" value="Y_Y_Y"/>
    <property type="match status" value="1"/>
</dbReference>
<dbReference type="Pfam" id="PF00512">
    <property type="entry name" value="HisKA"/>
    <property type="match status" value="1"/>
</dbReference>
<evidence type="ECO:0000256" key="7">
    <source>
        <dbReference type="PROSITE-ProRule" id="PRU00169"/>
    </source>
</evidence>
<dbReference type="SUPFAM" id="SSF55874">
    <property type="entry name" value="ATPase domain of HSP90 chaperone/DNA topoisomerase II/histidine kinase"/>
    <property type="match status" value="1"/>
</dbReference>
<keyword evidence="13" id="KW-1185">Reference proteome</keyword>
<evidence type="ECO:0000259" key="10">
    <source>
        <dbReference type="PROSITE" id="PS50109"/>
    </source>
</evidence>
<evidence type="ECO:0000256" key="1">
    <source>
        <dbReference type="ARBA" id="ARBA00000085"/>
    </source>
</evidence>
<dbReference type="PANTHER" id="PTHR43547">
    <property type="entry name" value="TWO-COMPONENT HISTIDINE KINASE"/>
    <property type="match status" value="1"/>
</dbReference>
<keyword evidence="5" id="KW-0238">DNA-binding</keyword>
<evidence type="ECO:0000256" key="8">
    <source>
        <dbReference type="SAM" id="Phobius"/>
    </source>
</evidence>
<name>A0ABV6HSD2_9SPHI</name>
<dbReference type="InterPro" id="IPR003661">
    <property type="entry name" value="HisK_dim/P_dom"/>
</dbReference>
<dbReference type="InterPro" id="IPR036890">
    <property type="entry name" value="HATPase_C_sf"/>
</dbReference>
<dbReference type="Gene3D" id="3.40.50.2300">
    <property type="match status" value="1"/>
</dbReference>
<keyword evidence="6" id="KW-0804">Transcription</keyword>
<feature type="domain" description="Histidine kinase" evidence="10">
    <location>
        <begin position="858"/>
        <end position="1081"/>
    </location>
</feature>
<dbReference type="InterPro" id="IPR011110">
    <property type="entry name" value="Reg_prop"/>
</dbReference>
<reference evidence="12 13" key="1">
    <citation type="submission" date="2024-09" db="EMBL/GenBank/DDBJ databases">
        <authorList>
            <person name="Sun Q."/>
            <person name="Mori K."/>
        </authorList>
    </citation>
    <scope>NUCLEOTIDE SEQUENCE [LARGE SCALE GENOMIC DNA]</scope>
    <source>
        <strain evidence="12 13">CCM 7765</strain>
    </source>
</reference>
<dbReference type="EC" id="2.7.13.3" evidence="2"/>
<dbReference type="SMART" id="SM00448">
    <property type="entry name" value="REC"/>
    <property type="match status" value="1"/>
</dbReference>
<proteinExistence type="predicted"/>
<keyword evidence="8" id="KW-0812">Transmembrane</keyword>
<dbReference type="InterPro" id="IPR005467">
    <property type="entry name" value="His_kinase_dom"/>
</dbReference>
<evidence type="ECO:0000256" key="4">
    <source>
        <dbReference type="ARBA" id="ARBA00023015"/>
    </source>
</evidence>
<dbReference type="PROSITE" id="PS00041">
    <property type="entry name" value="HTH_ARAC_FAMILY_1"/>
    <property type="match status" value="1"/>
</dbReference>
<evidence type="ECO:0000256" key="2">
    <source>
        <dbReference type="ARBA" id="ARBA00012438"/>
    </source>
</evidence>
<dbReference type="Gene3D" id="1.10.10.60">
    <property type="entry name" value="Homeodomain-like"/>
    <property type="match status" value="1"/>
</dbReference>
<dbReference type="Pfam" id="PF02518">
    <property type="entry name" value="HATPase_c"/>
    <property type="match status" value="1"/>
</dbReference>
<feature type="domain" description="HTH araC/xylS-type" evidence="9">
    <location>
        <begin position="1268"/>
        <end position="1367"/>
    </location>
</feature>
<feature type="transmembrane region" description="Helical" evidence="8">
    <location>
        <begin position="801"/>
        <end position="822"/>
    </location>
</feature>
<dbReference type="PROSITE" id="PS50110">
    <property type="entry name" value="RESPONSE_REGULATORY"/>
    <property type="match status" value="1"/>
</dbReference>
<comment type="catalytic activity">
    <reaction evidence="1">
        <text>ATP + protein L-histidine = ADP + protein N-phospho-L-histidine.</text>
        <dbReference type="EC" id="2.7.13.3"/>
    </reaction>
</comment>
<dbReference type="Pfam" id="PF00072">
    <property type="entry name" value="Response_reg"/>
    <property type="match status" value="1"/>
</dbReference>
<dbReference type="PANTHER" id="PTHR43547:SF2">
    <property type="entry name" value="HYBRID SIGNAL TRANSDUCTION HISTIDINE KINASE C"/>
    <property type="match status" value="1"/>
</dbReference>
<dbReference type="InterPro" id="IPR036097">
    <property type="entry name" value="HisK_dim/P_sf"/>
</dbReference>
<dbReference type="InterPro" id="IPR001789">
    <property type="entry name" value="Sig_transdc_resp-reg_receiver"/>
</dbReference>
<accession>A0ABV6HSD2</accession>
<gene>
    <name evidence="12" type="ORF">ACFFI0_26035</name>
</gene>
<dbReference type="InterPro" id="IPR011006">
    <property type="entry name" value="CheY-like_superfamily"/>
</dbReference>
<feature type="domain" description="Response regulatory" evidence="11">
    <location>
        <begin position="1121"/>
        <end position="1236"/>
    </location>
</feature>
<dbReference type="SUPFAM" id="SSF63829">
    <property type="entry name" value="Calcium-dependent phosphotriesterase"/>
    <property type="match status" value="3"/>
</dbReference>
<dbReference type="InterPro" id="IPR018062">
    <property type="entry name" value="HTH_AraC-typ_CS"/>
</dbReference>
<keyword evidence="8" id="KW-1133">Transmembrane helix</keyword>
<keyword evidence="8" id="KW-0472">Membrane</keyword>
<dbReference type="RefSeq" id="WP_377478024.1">
    <property type="nucleotide sequence ID" value="NZ_JBHLWO010000007.1"/>
</dbReference>
<sequence>MRKPTFFLIIFLFGFVLTYAQPYEFAHFDNRNGLSGNEVLSIFKDSRGFVWFGTSTGLNRFDGIAFKTFNSDVNGTNSYLYENLRKIVEDANGNLWLQGNTFLFYNWRTESFTSNIDSVLNKMGLPPYPISVQVDKDKNFYVAYFGKGIYKYDVGAKKISLFKQSPYAKDLVPSPITDMKIQDYFMWVLHRDGVLERVNTKTAAVEIRNTYIKEKLKSSIIPKNIFIDADKDIWVYPGINDKGALFFNLKQNNWTLLGVDTNPALSHSFTRCIIQDSKGMIWIGTDHGGINIYDKKRKTIRIVENNVYNKYSLNQNSIISLYCDNDGIVWAGTYKNGVSYYHPSMFKFWKSPLYYLFIRNAEVFDCSSLYKDQQDNLWVGTNGKGLIKYNEQSGSMQRFRANSNDEQSISSDIITSIFEDSQRTIWIGTFLGGLNAYKNRGFKQYRFDKNNPNSLSNQSVYGIAEDHDHNLWIATLGGGINRLNPERKVFTHYNRENSPLRSDFILSTFTDASKKIYFCSDIGIYRIYKKNEIVPFFADSKLQDSVSRTPVPQLMTDSEGLIWTATKNGINIYDPKVKTFHRITTNNGLSSNDVRSLVEDGDGNIWAGTSNGLNRIYFNRKMPELKPAIISFDINDGLPSSSFNPSAVFKDKKGIIYMGTTQGYIAFNPQDIPVNNFVPTPRFTDLLIAGQVIKPHVNYNGRIIINKSIVDLDEIILKHDETNFTVQFSGLSFIHPEKNKYKYMLEGLEKQWREITNGVGVASYSNLNAGTYKLKVYAGNEDNIWSEKPIILKIIVRPPFWFSWWAWTIYVATAGLLITLFIKHKLNKQKEKFEHAQRLLEAEKLHEVDQLKLKFFTNISHEFKTPLSLIISPLEKLLTSPISPDEKSTLNMMYKNARRLLDMVNEILDFRKLDQNQLALNLSKGNIIEFAKDICASFSPLAAEKSIKLTFTTFQKDLSMQFDREKMYMIIVNLISNAFKYTREGHIDVSIFLSEKVSNKAIEKQLCFQVSDTGTGIKPEYLGKIFERFFRIESAEVHGIPGTGVGLHLVSEFVKLHDGEIYVESVVGKGSVFTVLIPMTNTTLDILKNQDVIYPGSVKNETSLDAMADLNKLPQNNGLPLLLIIDDNQDFCSFLTGLFCNDYRIVTANDGEEGYGIVLDQWPEMILCDLMMPKMDGYEFCKKIKEDMRTSHIPVILLTAKSSDENRYSGIEAGADDYISKPFNIEILKLKIVKIIEKQKLLQSRFKAKVDISPGKIEIVSMDEKFVKKAVSIAEENIGNPNFLVEDLCKEMGMSRVNFYKKIVALTDKTPSEFIRFIRLKRAADLLAKSQLYVSEISLLVGFNEAKYFRKYFKDEFGVTPNEYKKNVSKLHGD</sequence>
<dbReference type="Gene3D" id="1.10.287.130">
    <property type="match status" value="1"/>
</dbReference>
<dbReference type="Gene3D" id="3.30.565.10">
    <property type="entry name" value="Histidine kinase-like ATPase, C-terminal domain"/>
    <property type="match status" value="1"/>
</dbReference>
<dbReference type="SUPFAM" id="SSF52172">
    <property type="entry name" value="CheY-like"/>
    <property type="match status" value="1"/>
</dbReference>
<dbReference type="Gene3D" id="2.60.40.10">
    <property type="entry name" value="Immunoglobulins"/>
    <property type="match status" value="1"/>
</dbReference>
<protein>
    <recommendedName>
        <fullName evidence="2">histidine kinase</fullName>
        <ecNumber evidence="2">2.7.13.3</ecNumber>
    </recommendedName>
</protein>
<dbReference type="InterPro" id="IPR015943">
    <property type="entry name" value="WD40/YVTN_repeat-like_dom_sf"/>
</dbReference>
<dbReference type="Pfam" id="PF07494">
    <property type="entry name" value="Reg_prop"/>
    <property type="match status" value="6"/>
</dbReference>
<keyword evidence="3 7" id="KW-0597">Phosphoprotein</keyword>
<keyword evidence="4" id="KW-0805">Transcription regulation</keyword>
<dbReference type="Pfam" id="PF12833">
    <property type="entry name" value="HTH_18"/>
    <property type="match status" value="1"/>
</dbReference>
<evidence type="ECO:0000256" key="6">
    <source>
        <dbReference type="ARBA" id="ARBA00023163"/>
    </source>
</evidence>
<evidence type="ECO:0000313" key="13">
    <source>
        <dbReference type="Proteomes" id="UP001589774"/>
    </source>
</evidence>
<dbReference type="InterPro" id="IPR013783">
    <property type="entry name" value="Ig-like_fold"/>
</dbReference>
<dbReference type="SUPFAM" id="SSF47384">
    <property type="entry name" value="Homodimeric domain of signal transducing histidine kinase"/>
    <property type="match status" value="1"/>
</dbReference>
<dbReference type="Proteomes" id="UP001589774">
    <property type="component" value="Unassembled WGS sequence"/>
</dbReference>
<organism evidence="12 13">
    <name type="scientific">Olivibacter oleidegradans</name>
    <dbReference type="NCBI Taxonomy" id="760123"/>
    <lineage>
        <taxon>Bacteria</taxon>
        <taxon>Pseudomonadati</taxon>
        <taxon>Bacteroidota</taxon>
        <taxon>Sphingobacteriia</taxon>
        <taxon>Sphingobacteriales</taxon>
        <taxon>Sphingobacteriaceae</taxon>
        <taxon>Olivibacter</taxon>
    </lineage>
</organism>
<dbReference type="SMART" id="SM00388">
    <property type="entry name" value="HisKA"/>
    <property type="match status" value="1"/>
</dbReference>
<dbReference type="SUPFAM" id="SSF46689">
    <property type="entry name" value="Homeodomain-like"/>
    <property type="match status" value="1"/>
</dbReference>
<dbReference type="InterPro" id="IPR011123">
    <property type="entry name" value="Y_Y_Y"/>
</dbReference>
<dbReference type="InterPro" id="IPR009057">
    <property type="entry name" value="Homeodomain-like_sf"/>
</dbReference>
<dbReference type="Gene3D" id="2.130.10.10">
    <property type="entry name" value="YVTN repeat-like/Quinoprotein amine dehydrogenase"/>
    <property type="match status" value="2"/>
</dbReference>
<evidence type="ECO:0000256" key="5">
    <source>
        <dbReference type="ARBA" id="ARBA00023125"/>
    </source>
</evidence>